<dbReference type="STRING" id="1233.SAMN05216387_104113"/>
<protein>
    <submittedName>
        <fullName evidence="2">Integrase core domain-containing protein</fullName>
    </submittedName>
</protein>
<evidence type="ECO:0000313" key="2">
    <source>
        <dbReference type="EMBL" id="SEL00347.1"/>
    </source>
</evidence>
<reference evidence="2 3" key="1">
    <citation type="submission" date="2016-10" db="EMBL/GenBank/DDBJ databases">
        <authorList>
            <person name="de Groot N.N."/>
        </authorList>
    </citation>
    <scope>NUCLEOTIDE SEQUENCE [LARGE SCALE GENOMIC DNA]</scope>
    <source>
        <strain evidence="2 3">Nv1</strain>
    </source>
</reference>
<sequence>MPHNPPRLNNGADFTATAVMTSSEIRTSGSLISSRAALAKWICGSFNGKLRDEYLNRERFVTPHDAKILIAKWRQFYHRTYPTIAQGVGRVNEKSCFDAALGTRFGNTLYLLLHNQVEGWGSDFSYAARARTFLMGC</sequence>
<dbReference type="InterPro" id="IPR001584">
    <property type="entry name" value="Integrase_cat-core"/>
</dbReference>
<evidence type="ECO:0000313" key="3">
    <source>
        <dbReference type="Proteomes" id="UP000198620"/>
    </source>
</evidence>
<evidence type="ECO:0000259" key="1">
    <source>
        <dbReference type="Pfam" id="PF13683"/>
    </source>
</evidence>
<dbReference type="RefSeq" id="WP_143053057.1">
    <property type="nucleotide sequence ID" value="NZ_FOBH01000004.1"/>
</dbReference>
<gene>
    <name evidence="2" type="ORF">SAMN05216387_104113</name>
</gene>
<proteinExistence type="predicted"/>
<keyword evidence="3" id="KW-1185">Reference proteome</keyword>
<dbReference type="Proteomes" id="UP000198620">
    <property type="component" value="Unassembled WGS sequence"/>
</dbReference>
<dbReference type="GO" id="GO:0015074">
    <property type="term" value="P:DNA integration"/>
    <property type="evidence" value="ECO:0007669"/>
    <property type="project" value="InterPro"/>
</dbReference>
<name>A0A1H7LPP4_9PROT</name>
<dbReference type="Pfam" id="PF13683">
    <property type="entry name" value="rve_3"/>
    <property type="match status" value="1"/>
</dbReference>
<feature type="domain" description="Integrase catalytic" evidence="1">
    <location>
        <begin position="39"/>
        <end position="79"/>
    </location>
</feature>
<organism evidence="2 3">
    <name type="scientific">Nitrosovibrio tenuis</name>
    <dbReference type="NCBI Taxonomy" id="1233"/>
    <lineage>
        <taxon>Bacteria</taxon>
        <taxon>Pseudomonadati</taxon>
        <taxon>Pseudomonadota</taxon>
        <taxon>Betaproteobacteria</taxon>
        <taxon>Nitrosomonadales</taxon>
        <taxon>Nitrosomonadaceae</taxon>
        <taxon>Nitrosovibrio</taxon>
    </lineage>
</organism>
<dbReference type="OrthoDB" id="8565324at2"/>
<dbReference type="AlphaFoldDB" id="A0A1H7LPP4"/>
<accession>A0A1H7LPP4</accession>
<dbReference type="EMBL" id="FOBH01000004">
    <property type="protein sequence ID" value="SEL00347.1"/>
    <property type="molecule type" value="Genomic_DNA"/>
</dbReference>